<dbReference type="InterPro" id="IPR001367">
    <property type="entry name" value="Fe_dep_repressor"/>
</dbReference>
<evidence type="ECO:0000313" key="6">
    <source>
        <dbReference type="EMBL" id="GAI66665.1"/>
    </source>
</evidence>
<protein>
    <recommendedName>
        <fullName evidence="5">HTH dtxR-type domain-containing protein</fullName>
    </recommendedName>
</protein>
<organism evidence="6">
    <name type="scientific">marine sediment metagenome</name>
    <dbReference type="NCBI Taxonomy" id="412755"/>
    <lineage>
        <taxon>unclassified sequences</taxon>
        <taxon>metagenomes</taxon>
        <taxon>ecological metagenomes</taxon>
    </lineage>
</organism>
<dbReference type="InterPro" id="IPR036421">
    <property type="entry name" value="Fe_dep_repressor_sf"/>
</dbReference>
<keyword evidence="4" id="KW-0804">Transcription</keyword>
<dbReference type="AlphaFoldDB" id="X1RTY6"/>
<dbReference type="Pfam" id="PF02742">
    <property type="entry name" value="Fe_dep_repr_C"/>
    <property type="match status" value="1"/>
</dbReference>
<keyword evidence="2" id="KW-0805">Transcription regulation</keyword>
<evidence type="ECO:0000259" key="5">
    <source>
        <dbReference type="PROSITE" id="PS50944"/>
    </source>
</evidence>
<comment type="similarity">
    <text evidence="1">Belongs to the DtxR/MntR family.</text>
</comment>
<dbReference type="InterPro" id="IPR036388">
    <property type="entry name" value="WH-like_DNA-bd_sf"/>
</dbReference>
<dbReference type="Gene3D" id="1.10.10.10">
    <property type="entry name" value="Winged helix-like DNA-binding domain superfamily/Winged helix DNA-binding domain"/>
    <property type="match status" value="1"/>
</dbReference>
<dbReference type="Pfam" id="PF01325">
    <property type="entry name" value="Fe_dep_repress"/>
    <property type="match status" value="1"/>
</dbReference>
<keyword evidence="3" id="KW-0238">DNA-binding</keyword>
<dbReference type="PANTHER" id="PTHR33238">
    <property type="entry name" value="IRON (METAL) DEPENDENT REPRESSOR, DTXR FAMILY"/>
    <property type="match status" value="1"/>
</dbReference>
<reference evidence="6" key="1">
    <citation type="journal article" date="2014" name="Front. Microbiol.">
        <title>High frequency of phylogenetically diverse reductive dehalogenase-homologous genes in deep subseafloor sedimentary metagenomes.</title>
        <authorList>
            <person name="Kawai M."/>
            <person name="Futagami T."/>
            <person name="Toyoda A."/>
            <person name="Takaki Y."/>
            <person name="Nishi S."/>
            <person name="Hori S."/>
            <person name="Arai W."/>
            <person name="Tsubouchi T."/>
            <person name="Morono Y."/>
            <person name="Uchiyama I."/>
            <person name="Ito T."/>
            <person name="Fujiyama A."/>
            <person name="Inagaki F."/>
            <person name="Takami H."/>
        </authorList>
    </citation>
    <scope>NUCLEOTIDE SEQUENCE</scope>
    <source>
        <strain evidence="6">Expedition CK06-06</strain>
    </source>
</reference>
<dbReference type="InterPro" id="IPR050536">
    <property type="entry name" value="DtxR_MntR_Metal-Reg"/>
</dbReference>
<feature type="domain" description="HTH dtxR-type" evidence="5">
    <location>
        <begin position="1"/>
        <end position="67"/>
    </location>
</feature>
<dbReference type="SMART" id="SM00529">
    <property type="entry name" value="HTH_DTXR"/>
    <property type="match status" value="1"/>
</dbReference>
<dbReference type="GO" id="GO:0003677">
    <property type="term" value="F:DNA binding"/>
    <property type="evidence" value="ECO:0007669"/>
    <property type="project" value="UniProtKB-KW"/>
</dbReference>
<dbReference type="PROSITE" id="PS50944">
    <property type="entry name" value="HTH_DTXR"/>
    <property type="match status" value="1"/>
</dbReference>
<dbReference type="GO" id="GO:0003700">
    <property type="term" value="F:DNA-binding transcription factor activity"/>
    <property type="evidence" value="ECO:0007669"/>
    <property type="project" value="InterPro"/>
</dbReference>
<dbReference type="InterPro" id="IPR036390">
    <property type="entry name" value="WH_DNA-bd_sf"/>
</dbReference>
<sequence length="131" mass="15125">MSLINDTYEDYLKAIYIVSKKNKGGWVSNSEISNFLKVKPASVSNMLFKLQTNDLINWRPRKSVRLSTKGKDIAIGTINKYNLWKRFFINVLGVNDSLELDELCCKIEHLITPEISDALENFLLEEVRENL</sequence>
<dbReference type="PANTHER" id="PTHR33238:SF7">
    <property type="entry name" value="IRON-DEPENDENT TRANSCRIPTIONAL REGULATOR"/>
    <property type="match status" value="1"/>
</dbReference>
<dbReference type="InterPro" id="IPR022689">
    <property type="entry name" value="Iron_dep_repressor"/>
</dbReference>
<evidence type="ECO:0000256" key="2">
    <source>
        <dbReference type="ARBA" id="ARBA00023015"/>
    </source>
</evidence>
<proteinExistence type="inferred from homology"/>
<dbReference type="InterPro" id="IPR022687">
    <property type="entry name" value="HTH_DTXR"/>
</dbReference>
<dbReference type="EMBL" id="BARW01000603">
    <property type="protein sequence ID" value="GAI66665.1"/>
    <property type="molecule type" value="Genomic_DNA"/>
</dbReference>
<evidence type="ECO:0000256" key="3">
    <source>
        <dbReference type="ARBA" id="ARBA00023125"/>
    </source>
</evidence>
<dbReference type="GO" id="GO:0046914">
    <property type="term" value="F:transition metal ion binding"/>
    <property type="evidence" value="ECO:0007669"/>
    <property type="project" value="InterPro"/>
</dbReference>
<evidence type="ECO:0000256" key="4">
    <source>
        <dbReference type="ARBA" id="ARBA00023163"/>
    </source>
</evidence>
<gene>
    <name evidence="6" type="ORF">S12H4_02451</name>
</gene>
<name>X1RTY6_9ZZZZ</name>
<dbReference type="SUPFAM" id="SSF47979">
    <property type="entry name" value="Iron-dependent repressor protein, dimerization domain"/>
    <property type="match status" value="1"/>
</dbReference>
<evidence type="ECO:0000256" key="1">
    <source>
        <dbReference type="ARBA" id="ARBA00007871"/>
    </source>
</evidence>
<dbReference type="SUPFAM" id="SSF46785">
    <property type="entry name" value="Winged helix' DNA-binding domain"/>
    <property type="match status" value="1"/>
</dbReference>
<accession>X1RTY6</accession>
<comment type="caution">
    <text evidence="6">The sequence shown here is derived from an EMBL/GenBank/DDBJ whole genome shotgun (WGS) entry which is preliminary data.</text>
</comment>
<dbReference type="Gene3D" id="1.10.60.10">
    <property type="entry name" value="Iron dependent repressor, metal binding and dimerisation domain"/>
    <property type="match status" value="1"/>
</dbReference>
<dbReference type="GO" id="GO:0046983">
    <property type="term" value="F:protein dimerization activity"/>
    <property type="evidence" value="ECO:0007669"/>
    <property type="project" value="InterPro"/>
</dbReference>